<dbReference type="AlphaFoldDB" id="A0A7W5UFQ3"/>
<evidence type="ECO:0000313" key="3">
    <source>
        <dbReference type="Proteomes" id="UP000541425"/>
    </source>
</evidence>
<evidence type="ECO:0000256" key="1">
    <source>
        <dbReference type="SAM" id="SignalP"/>
    </source>
</evidence>
<organism evidence="2 3">
    <name type="scientific">Alloprevotella rava</name>
    <dbReference type="NCBI Taxonomy" id="671218"/>
    <lineage>
        <taxon>Bacteria</taxon>
        <taxon>Pseudomonadati</taxon>
        <taxon>Bacteroidota</taxon>
        <taxon>Bacteroidia</taxon>
        <taxon>Bacteroidales</taxon>
        <taxon>Prevotellaceae</taxon>
        <taxon>Alloprevotella</taxon>
    </lineage>
</organism>
<proteinExistence type="predicted"/>
<dbReference type="EMBL" id="JACICA010000001">
    <property type="protein sequence ID" value="MBB3701566.1"/>
    <property type="molecule type" value="Genomic_DNA"/>
</dbReference>
<dbReference type="Proteomes" id="UP000541425">
    <property type="component" value="Unassembled WGS sequence"/>
</dbReference>
<keyword evidence="1" id="KW-0732">Signal</keyword>
<accession>A0A7W5UFQ3</accession>
<gene>
    <name evidence="2" type="ORF">FHS60_000008</name>
</gene>
<sequence length="158" mass="18109">MLKKSLIFLFLLSIVATAKAQEVYNYVLNNATHTVQSPTSGFTQTRIAQFKQTALIYLRKKALETMPEVTDQFLNTQAYYMSEFITLFFDEILKSKKQDSEKKKAKIMLFMDASKSNPLFDDTDTETTDSYILEGNQLTPFSLNTDWPRAYAAAKDNI</sequence>
<dbReference type="RefSeq" id="WP_183693286.1">
    <property type="nucleotide sequence ID" value="NZ_JACICA010000001.1"/>
</dbReference>
<feature type="signal peptide" evidence="1">
    <location>
        <begin position="1"/>
        <end position="20"/>
    </location>
</feature>
<name>A0A7W5UFQ3_9BACT</name>
<reference evidence="2 3" key="1">
    <citation type="submission" date="2020-08" db="EMBL/GenBank/DDBJ databases">
        <title>Genomic Encyclopedia of Type Strains, Phase IV (KMG-IV): sequencing the most valuable type-strain genomes for metagenomic binning, comparative biology and taxonomic classification.</title>
        <authorList>
            <person name="Goeker M."/>
        </authorList>
    </citation>
    <scope>NUCLEOTIDE SEQUENCE [LARGE SCALE GENOMIC DNA]</scope>
    <source>
        <strain evidence="2 3">DSM 22548</strain>
    </source>
</reference>
<feature type="chain" id="PRO_5030718449" evidence="1">
    <location>
        <begin position="21"/>
        <end position="158"/>
    </location>
</feature>
<evidence type="ECO:0000313" key="2">
    <source>
        <dbReference type="EMBL" id="MBB3701566.1"/>
    </source>
</evidence>
<comment type="caution">
    <text evidence="2">The sequence shown here is derived from an EMBL/GenBank/DDBJ whole genome shotgun (WGS) entry which is preliminary data.</text>
</comment>
<protein>
    <submittedName>
        <fullName evidence="2">Uncharacterized protein</fullName>
    </submittedName>
</protein>